<keyword evidence="3" id="KW-1185">Reference proteome</keyword>
<dbReference type="EMBL" id="LDJI01000021">
    <property type="protein sequence ID" value="KRG63584.1"/>
    <property type="molecule type" value="Genomic_DNA"/>
</dbReference>
<evidence type="ECO:0000256" key="1">
    <source>
        <dbReference type="SAM" id="SignalP"/>
    </source>
</evidence>
<dbReference type="Proteomes" id="UP000050864">
    <property type="component" value="Unassembled WGS sequence"/>
</dbReference>
<dbReference type="STRING" id="405444.ABB26_11790"/>
<accession>A0A0R0C294</accession>
<gene>
    <name evidence="2" type="ORF">ABB26_11790</name>
</gene>
<dbReference type="OrthoDB" id="5956321at2"/>
<organism evidence="2 3">
    <name type="scientific">Stenotrophomonas humi</name>
    <dbReference type="NCBI Taxonomy" id="405444"/>
    <lineage>
        <taxon>Bacteria</taxon>
        <taxon>Pseudomonadati</taxon>
        <taxon>Pseudomonadota</taxon>
        <taxon>Gammaproteobacteria</taxon>
        <taxon>Lysobacterales</taxon>
        <taxon>Lysobacteraceae</taxon>
        <taxon>Stenotrophomonas</taxon>
    </lineage>
</organism>
<dbReference type="PATRIC" id="fig|405444.3.peg.1449"/>
<evidence type="ECO:0000313" key="3">
    <source>
        <dbReference type="Proteomes" id="UP000050864"/>
    </source>
</evidence>
<feature type="chain" id="PRO_5006393423" evidence="1">
    <location>
        <begin position="27"/>
        <end position="211"/>
    </location>
</feature>
<protein>
    <submittedName>
        <fullName evidence="2">Uncharacterized protein</fullName>
    </submittedName>
</protein>
<evidence type="ECO:0000313" key="2">
    <source>
        <dbReference type="EMBL" id="KRG63584.1"/>
    </source>
</evidence>
<comment type="caution">
    <text evidence="2">The sequence shown here is derived from an EMBL/GenBank/DDBJ whole genome shotgun (WGS) entry which is preliminary data.</text>
</comment>
<dbReference type="AlphaFoldDB" id="A0A0R0C294"/>
<reference evidence="2 3" key="1">
    <citation type="submission" date="2015-05" db="EMBL/GenBank/DDBJ databases">
        <title>Genome sequencing and analysis of members of genus Stenotrophomonas.</title>
        <authorList>
            <person name="Patil P.P."/>
            <person name="Midha S."/>
            <person name="Patil P.B."/>
        </authorList>
    </citation>
    <scope>NUCLEOTIDE SEQUENCE [LARGE SCALE GENOMIC DNA]</scope>
    <source>
        <strain evidence="2 3">DSM 18929</strain>
    </source>
</reference>
<name>A0A0R0C294_9GAMM</name>
<proteinExistence type="predicted"/>
<sequence>MTATGLRAESWSFLVAVLLAAGAAQAQPQDIQARIEATIEGYGNLAPRGTDKPINITLHTSSDNLRVDFHFDGSGSDVYLLKRGGEPRAWWISPRGNYMIPVTDASGPYWYDVRRPCDSVQGRCSAAPGEFIAGRLAKALRYQDARNGPDGTTRGTLWIDTETGLLLAYRGTVGNRQDTRSFRARQVRYEPVDATLFAMPTQLNTPKGMKD</sequence>
<keyword evidence="1" id="KW-0732">Signal</keyword>
<feature type="signal peptide" evidence="1">
    <location>
        <begin position="1"/>
        <end position="26"/>
    </location>
</feature>